<gene>
    <name evidence="1" type="ORF">METZ01_LOCUS506130</name>
</gene>
<reference evidence="1" key="1">
    <citation type="submission" date="2018-05" db="EMBL/GenBank/DDBJ databases">
        <authorList>
            <person name="Lanie J.A."/>
            <person name="Ng W.-L."/>
            <person name="Kazmierczak K.M."/>
            <person name="Andrzejewski T.M."/>
            <person name="Davidsen T.M."/>
            <person name="Wayne K.J."/>
            <person name="Tettelin H."/>
            <person name="Glass J.I."/>
            <person name="Rusch D."/>
            <person name="Podicherti R."/>
            <person name="Tsui H.-C.T."/>
            <person name="Winkler M.E."/>
        </authorList>
    </citation>
    <scope>NUCLEOTIDE SEQUENCE</scope>
</reference>
<protein>
    <recommendedName>
        <fullName evidence="2">SGNH domain-containing protein</fullName>
    </recommendedName>
</protein>
<name>A0A383E8W7_9ZZZZ</name>
<feature type="non-terminal residue" evidence="1">
    <location>
        <position position="1"/>
    </location>
</feature>
<sequence length="93" mass="10926">WRNPKIYNRNFNQKGELFFQQIKSLTVPSNIRTVNVFELLCSEENRVEHDRTNLCLHYNGNEKVFYRTDSFHFSDSGALAYGPLIQQALKSNN</sequence>
<dbReference type="EMBL" id="UINC01223894">
    <property type="protein sequence ID" value="SVE53276.1"/>
    <property type="molecule type" value="Genomic_DNA"/>
</dbReference>
<accession>A0A383E8W7</accession>
<organism evidence="1">
    <name type="scientific">marine metagenome</name>
    <dbReference type="NCBI Taxonomy" id="408172"/>
    <lineage>
        <taxon>unclassified sequences</taxon>
        <taxon>metagenomes</taxon>
        <taxon>ecological metagenomes</taxon>
    </lineage>
</organism>
<proteinExistence type="predicted"/>
<evidence type="ECO:0008006" key="2">
    <source>
        <dbReference type="Google" id="ProtNLM"/>
    </source>
</evidence>
<evidence type="ECO:0000313" key="1">
    <source>
        <dbReference type="EMBL" id="SVE53276.1"/>
    </source>
</evidence>
<dbReference type="AlphaFoldDB" id="A0A383E8W7"/>